<protein>
    <submittedName>
        <fullName evidence="11">H+/Cl-antiporter ClcA</fullName>
    </submittedName>
</protein>
<comment type="caution">
    <text evidence="11">The sequence shown here is derived from an EMBL/GenBank/DDBJ whole genome shotgun (WGS) entry which is preliminary data.</text>
</comment>
<feature type="transmembrane region" description="Helical" evidence="10">
    <location>
        <begin position="172"/>
        <end position="196"/>
    </location>
</feature>
<keyword evidence="4 10" id="KW-1133">Transmembrane helix</keyword>
<dbReference type="AlphaFoldDB" id="A0A4R1F300"/>
<dbReference type="PRINTS" id="PR00762">
    <property type="entry name" value="CLCHANNEL"/>
</dbReference>
<dbReference type="EMBL" id="SMFQ01000002">
    <property type="protein sequence ID" value="TCJ88577.1"/>
    <property type="molecule type" value="Genomic_DNA"/>
</dbReference>
<evidence type="ECO:0000256" key="8">
    <source>
        <dbReference type="ARBA" id="ARBA00023214"/>
    </source>
</evidence>
<feature type="transmembrane region" description="Helical" evidence="10">
    <location>
        <begin position="28"/>
        <end position="53"/>
    </location>
</feature>
<keyword evidence="6 10" id="KW-0472">Membrane</keyword>
<gene>
    <name evidence="11" type="ORF">EV695_0434</name>
</gene>
<keyword evidence="7" id="KW-0869">Chloride channel</keyword>
<feature type="transmembrane region" description="Helical" evidence="10">
    <location>
        <begin position="245"/>
        <end position="266"/>
    </location>
</feature>
<feature type="transmembrane region" description="Helical" evidence="10">
    <location>
        <begin position="408"/>
        <end position="427"/>
    </location>
</feature>
<dbReference type="InterPro" id="IPR014743">
    <property type="entry name" value="Cl-channel_core"/>
</dbReference>
<evidence type="ECO:0000256" key="3">
    <source>
        <dbReference type="ARBA" id="ARBA00022692"/>
    </source>
</evidence>
<feature type="transmembrane region" description="Helical" evidence="10">
    <location>
        <begin position="73"/>
        <end position="96"/>
    </location>
</feature>
<dbReference type="GO" id="GO:0005254">
    <property type="term" value="F:chloride channel activity"/>
    <property type="evidence" value="ECO:0007669"/>
    <property type="project" value="UniProtKB-KW"/>
</dbReference>
<feature type="transmembrane region" description="Helical" evidence="10">
    <location>
        <begin position="278"/>
        <end position="297"/>
    </location>
</feature>
<dbReference type="PANTHER" id="PTHR43427:SF6">
    <property type="entry name" value="CHLORIDE CHANNEL PROTEIN CLC-E"/>
    <property type="match status" value="1"/>
</dbReference>
<keyword evidence="2" id="KW-0813">Transport</keyword>
<sequence>MPPLLQIIKKKKSQWMESFHFRLARPDALLQLALLGLISGLITGAVIVVFRLLVEETQDYLLPGDGPENYEALSVGLRLLFPIVSGLLLALLFYKASNGLRVLGVARVMERMAYHQGYLTVRGFILQFVGAAIAIIGGHSVGREGPHIYLGAASGSLFGQSLNLPNNSIRTLVASGSAAAIAASFNTPLAGVIFALEVIMMEYTLVSFIPIMLAAVTATGLSNFILGSEPAFSIPDFNFSSFAELPLIILLGLLVGAGATFYNHLIEVISVKTKHIEIWWKVIAAGVFVALIGLVYPEVFGIGYDTVNTALLGGYTVTVLFGLFFAKLLATSLCVGLGVPGGMIGPAFFIGAALGGMVGYLASYFFGYDASDIGFYAILGMGAMVGASLQAPLAALTAIMELTYNPGIIMPGMLTIVIAQLTASEVFNKQSLFISMMRNNGLDYDINPVLQVLRGIGVASVLDNKFSRRSALTDAATAKKLITTDANVNWILLNNGDGELKTLLPITELAKYIQTQQSEKVGDEALETTDIENLEELEINLFEIPANRLQLSPISLQANLQQAHEKFVQGAEALYVVFNEEEADKNSRVYGIITKSMVEDSYKL</sequence>
<feature type="transmembrane region" description="Helical" evidence="10">
    <location>
        <begin position="373"/>
        <end position="396"/>
    </location>
</feature>
<dbReference type="Proteomes" id="UP000294887">
    <property type="component" value="Unassembled WGS sequence"/>
</dbReference>
<evidence type="ECO:0000256" key="7">
    <source>
        <dbReference type="ARBA" id="ARBA00023173"/>
    </source>
</evidence>
<keyword evidence="5" id="KW-0406">Ion transport</keyword>
<feature type="transmembrane region" description="Helical" evidence="10">
    <location>
        <begin position="317"/>
        <end position="339"/>
    </location>
</feature>
<keyword evidence="9" id="KW-0407">Ion channel</keyword>
<accession>A0A4R1F300</accession>
<dbReference type="SUPFAM" id="SSF81340">
    <property type="entry name" value="Clc chloride channel"/>
    <property type="match status" value="1"/>
</dbReference>
<feature type="transmembrane region" description="Helical" evidence="10">
    <location>
        <begin position="117"/>
        <end position="137"/>
    </location>
</feature>
<keyword evidence="8" id="KW-0868">Chloride</keyword>
<keyword evidence="3 10" id="KW-0812">Transmembrane</keyword>
<evidence type="ECO:0000256" key="6">
    <source>
        <dbReference type="ARBA" id="ARBA00023136"/>
    </source>
</evidence>
<name>A0A4R1F300_9GAMM</name>
<proteinExistence type="predicted"/>
<evidence type="ECO:0000256" key="9">
    <source>
        <dbReference type="ARBA" id="ARBA00023303"/>
    </source>
</evidence>
<dbReference type="InterPro" id="IPR050368">
    <property type="entry name" value="ClC-type_chloride_channel"/>
</dbReference>
<dbReference type="InterPro" id="IPR001807">
    <property type="entry name" value="ClC"/>
</dbReference>
<feature type="transmembrane region" description="Helical" evidence="10">
    <location>
        <begin position="203"/>
        <end position="225"/>
    </location>
</feature>
<evidence type="ECO:0000256" key="2">
    <source>
        <dbReference type="ARBA" id="ARBA00022448"/>
    </source>
</evidence>
<organism evidence="11 12">
    <name type="scientific">Cocleimonas flava</name>
    <dbReference type="NCBI Taxonomy" id="634765"/>
    <lineage>
        <taxon>Bacteria</taxon>
        <taxon>Pseudomonadati</taxon>
        <taxon>Pseudomonadota</taxon>
        <taxon>Gammaproteobacteria</taxon>
        <taxon>Thiotrichales</taxon>
        <taxon>Thiotrichaceae</taxon>
        <taxon>Cocleimonas</taxon>
    </lineage>
</organism>
<feature type="transmembrane region" description="Helical" evidence="10">
    <location>
        <begin position="346"/>
        <end position="367"/>
    </location>
</feature>
<evidence type="ECO:0000256" key="4">
    <source>
        <dbReference type="ARBA" id="ARBA00022989"/>
    </source>
</evidence>
<reference evidence="11 12" key="1">
    <citation type="submission" date="2019-03" db="EMBL/GenBank/DDBJ databases">
        <title>Genomic Encyclopedia of Type Strains, Phase IV (KMG-IV): sequencing the most valuable type-strain genomes for metagenomic binning, comparative biology and taxonomic classification.</title>
        <authorList>
            <person name="Goeker M."/>
        </authorList>
    </citation>
    <scope>NUCLEOTIDE SEQUENCE [LARGE SCALE GENOMIC DNA]</scope>
    <source>
        <strain evidence="11 12">DSM 24830</strain>
    </source>
</reference>
<evidence type="ECO:0000313" key="12">
    <source>
        <dbReference type="Proteomes" id="UP000294887"/>
    </source>
</evidence>
<dbReference type="PANTHER" id="PTHR43427">
    <property type="entry name" value="CHLORIDE CHANNEL PROTEIN CLC-E"/>
    <property type="match status" value="1"/>
</dbReference>
<evidence type="ECO:0000256" key="1">
    <source>
        <dbReference type="ARBA" id="ARBA00004141"/>
    </source>
</evidence>
<dbReference type="Gene3D" id="1.10.3080.10">
    <property type="entry name" value="Clc chloride channel"/>
    <property type="match status" value="1"/>
</dbReference>
<evidence type="ECO:0000256" key="5">
    <source>
        <dbReference type="ARBA" id="ARBA00023065"/>
    </source>
</evidence>
<evidence type="ECO:0000256" key="10">
    <source>
        <dbReference type="SAM" id="Phobius"/>
    </source>
</evidence>
<comment type="subcellular location">
    <subcellularLocation>
        <location evidence="1">Membrane</location>
        <topology evidence="1">Multi-pass membrane protein</topology>
    </subcellularLocation>
</comment>
<dbReference type="GO" id="GO:0034707">
    <property type="term" value="C:chloride channel complex"/>
    <property type="evidence" value="ECO:0007669"/>
    <property type="project" value="UniProtKB-KW"/>
</dbReference>
<dbReference type="CDD" id="cd00400">
    <property type="entry name" value="Voltage_gated_ClC"/>
    <property type="match status" value="1"/>
</dbReference>
<evidence type="ECO:0000313" key="11">
    <source>
        <dbReference type="EMBL" id="TCJ88577.1"/>
    </source>
</evidence>
<dbReference type="Pfam" id="PF00654">
    <property type="entry name" value="Voltage_CLC"/>
    <property type="match status" value="1"/>
</dbReference>
<keyword evidence="12" id="KW-1185">Reference proteome</keyword>
<dbReference type="OrthoDB" id="9767361at2"/>